<name>A0A1V9XLW3_9ACAR</name>
<protein>
    <submittedName>
        <fullName evidence="2">Uncharacterized protein</fullName>
    </submittedName>
</protein>
<sequence>MPLSVCPPLRGIDDIIELEPEKKRPIVATIQTFSTARLRSRRFGDHRLGNIPKKGSLMEKDNQLFRQLLDLHDSITDLRKSQVITPPTPSDMVIPPHFSYFGSISRSSSFSSSESSEATVSPVSSPAGSPLTLTPSLTPSSTPVSSSPSAMSTTSSSRSSYSVKQR</sequence>
<gene>
    <name evidence="2" type="ORF">BIW11_09100</name>
</gene>
<dbReference type="EMBL" id="MNPL01008042">
    <property type="protein sequence ID" value="OQR74403.1"/>
    <property type="molecule type" value="Genomic_DNA"/>
</dbReference>
<proteinExistence type="predicted"/>
<reference evidence="2 3" key="1">
    <citation type="journal article" date="2017" name="Gigascience">
        <title>Draft genome of the honey bee ectoparasitic mite, Tropilaelaps mercedesae, is shaped by the parasitic life history.</title>
        <authorList>
            <person name="Dong X."/>
            <person name="Armstrong S.D."/>
            <person name="Xia D."/>
            <person name="Makepeace B.L."/>
            <person name="Darby A.C."/>
            <person name="Kadowaki T."/>
        </authorList>
    </citation>
    <scope>NUCLEOTIDE SEQUENCE [LARGE SCALE GENOMIC DNA]</scope>
    <source>
        <strain evidence="2">Wuxi-XJTLU</strain>
    </source>
</reference>
<keyword evidence="3" id="KW-1185">Reference proteome</keyword>
<dbReference type="AlphaFoldDB" id="A0A1V9XLW3"/>
<dbReference type="InParanoid" id="A0A1V9XLW3"/>
<accession>A0A1V9XLW3</accession>
<evidence type="ECO:0000256" key="1">
    <source>
        <dbReference type="SAM" id="MobiDB-lite"/>
    </source>
</evidence>
<feature type="region of interest" description="Disordered" evidence="1">
    <location>
        <begin position="104"/>
        <end position="166"/>
    </location>
</feature>
<organism evidence="2 3">
    <name type="scientific">Tropilaelaps mercedesae</name>
    <dbReference type="NCBI Taxonomy" id="418985"/>
    <lineage>
        <taxon>Eukaryota</taxon>
        <taxon>Metazoa</taxon>
        <taxon>Ecdysozoa</taxon>
        <taxon>Arthropoda</taxon>
        <taxon>Chelicerata</taxon>
        <taxon>Arachnida</taxon>
        <taxon>Acari</taxon>
        <taxon>Parasitiformes</taxon>
        <taxon>Mesostigmata</taxon>
        <taxon>Gamasina</taxon>
        <taxon>Dermanyssoidea</taxon>
        <taxon>Laelapidae</taxon>
        <taxon>Tropilaelaps</taxon>
    </lineage>
</organism>
<dbReference type="Proteomes" id="UP000192247">
    <property type="component" value="Unassembled WGS sequence"/>
</dbReference>
<dbReference type="OrthoDB" id="6508726at2759"/>
<comment type="caution">
    <text evidence="2">The sequence shown here is derived from an EMBL/GenBank/DDBJ whole genome shotgun (WGS) entry which is preliminary data.</text>
</comment>
<evidence type="ECO:0000313" key="2">
    <source>
        <dbReference type="EMBL" id="OQR74403.1"/>
    </source>
</evidence>
<evidence type="ECO:0000313" key="3">
    <source>
        <dbReference type="Proteomes" id="UP000192247"/>
    </source>
</evidence>